<proteinExistence type="predicted"/>
<gene>
    <name evidence="7" type="primary">AGL45</name>
</gene>
<sequence>MTRKKLNLSYIANDSMRKATFNKRKKGLVKKIHELSVLCGIEACAVIYSPFNSNPEVWPSNPEVKNVVAKFEMLTKLEQEKKMVSHESFIRQNISKTTENNKKKMKDNAERTMKEAMFQLLSGKGEKLKLTDINREDLCKYIDQYLKELYHHKNKSINQSYIQYGESSEATSIMAPTSMK</sequence>
<keyword evidence="2" id="KW-0805">Transcription regulation</keyword>
<dbReference type="GO" id="GO:0005634">
    <property type="term" value="C:nucleus"/>
    <property type="evidence" value="ECO:0007669"/>
    <property type="project" value="UniProtKB-SubCell"/>
</dbReference>
<name>S6B403_ARAHA</name>
<evidence type="ECO:0000256" key="2">
    <source>
        <dbReference type="ARBA" id="ARBA00023015"/>
    </source>
</evidence>
<evidence type="ECO:0000259" key="6">
    <source>
        <dbReference type="PROSITE" id="PS50066"/>
    </source>
</evidence>
<comment type="subcellular location">
    <subcellularLocation>
        <location evidence="1">Nucleus</location>
    </subcellularLocation>
</comment>
<dbReference type="InterPro" id="IPR002100">
    <property type="entry name" value="TF_MADSbox"/>
</dbReference>
<evidence type="ECO:0000256" key="1">
    <source>
        <dbReference type="ARBA" id="ARBA00004123"/>
    </source>
</evidence>
<dbReference type="PROSITE" id="PS50066">
    <property type="entry name" value="MADS_BOX_2"/>
    <property type="match status" value="1"/>
</dbReference>
<dbReference type="SMART" id="SM00432">
    <property type="entry name" value="MADS"/>
    <property type="match status" value="1"/>
</dbReference>
<reference evidence="7" key="1">
    <citation type="submission" date="2013-07" db="EMBL/GenBank/DDBJ databases">
        <title>Importance of gene duplication in the evolution of genomic imprinting revealed by molecular evolutionary analysis of the type I MADS-box gene family in Arabidopsis species.</title>
        <authorList>
            <person name="Yoshida T."/>
            <person name="Kawabe A."/>
        </authorList>
    </citation>
    <scope>NUCLEOTIDE SEQUENCE</scope>
    <source>
        <strain evidence="7">E073</strain>
    </source>
</reference>
<keyword evidence="3" id="KW-0238">DNA-binding</keyword>
<evidence type="ECO:0000256" key="4">
    <source>
        <dbReference type="ARBA" id="ARBA00023163"/>
    </source>
</evidence>
<dbReference type="FunFam" id="3.40.1810.10:FF:000024">
    <property type="entry name" value="Agamous-like MADS-box protein AGL80"/>
    <property type="match status" value="1"/>
</dbReference>
<organism evidence="7">
    <name type="scientific">Arabidopsis halleri subsp. tatrica</name>
    <dbReference type="NCBI Taxonomy" id="675859"/>
    <lineage>
        <taxon>Eukaryota</taxon>
        <taxon>Viridiplantae</taxon>
        <taxon>Streptophyta</taxon>
        <taxon>Embryophyta</taxon>
        <taxon>Tracheophyta</taxon>
        <taxon>Spermatophyta</taxon>
        <taxon>Magnoliopsida</taxon>
        <taxon>eudicotyledons</taxon>
        <taxon>Gunneridae</taxon>
        <taxon>Pentapetalae</taxon>
        <taxon>rosids</taxon>
        <taxon>malvids</taxon>
        <taxon>Brassicales</taxon>
        <taxon>Brassicaceae</taxon>
        <taxon>Camelineae</taxon>
        <taxon>Arabidopsis</taxon>
    </lineage>
</organism>
<dbReference type="Gene3D" id="3.40.1810.10">
    <property type="entry name" value="Transcription factor, MADS-box"/>
    <property type="match status" value="1"/>
</dbReference>
<evidence type="ECO:0000256" key="5">
    <source>
        <dbReference type="ARBA" id="ARBA00023242"/>
    </source>
</evidence>
<feature type="domain" description="MADS-box" evidence="6">
    <location>
        <begin position="1"/>
        <end position="49"/>
    </location>
</feature>
<dbReference type="InterPro" id="IPR033897">
    <property type="entry name" value="SRF-like_MADS-box"/>
</dbReference>
<accession>S6B403</accession>
<evidence type="ECO:0000256" key="3">
    <source>
        <dbReference type="ARBA" id="ARBA00023125"/>
    </source>
</evidence>
<protein>
    <submittedName>
        <fullName evidence="7">Agamous-like MADS-box protein AGL45</fullName>
    </submittedName>
</protein>
<dbReference type="PANTHER" id="PTHR11945:SF704">
    <property type="entry name" value="AGAMOUS-LIKE 46-RELATED"/>
    <property type="match status" value="1"/>
</dbReference>
<dbReference type="GO" id="GO:0046983">
    <property type="term" value="F:protein dimerization activity"/>
    <property type="evidence" value="ECO:0007669"/>
    <property type="project" value="InterPro"/>
</dbReference>
<dbReference type="PRINTS" id="PR00404">
    <property type="entry name" value="MADSDOMAIN"/>
</dbReference>
<dbReference type="PANTHER" id="PTHR11945">
    <property type="entry name" value="MADS BOX PROTEIN"/>
    <property type="match status" value="1"/>
</dbReference>
<dbReference type="GO" id="GO:0000981">
    <property type="term" value="F:DNA-binding transcription factor activity, RNA polymerase II-specific"/>
    <property type="evidence" value="ECO:0007669"/>
    <property type="project" value="InterPro"/>
</dbReference>
<dbReference type="Pfam" id="PF00319">
    <property type="entry name" value="SRF-TF"/>
    <property type="match status" value="1"/>
</dbReference>
<keyword evidence="4" id="KW-0804">Transcription</keyword>
<dbReference type="AlphaFoldDB" id="S6B403"/>
<dbReference type="CDD" id="cd00266">
    <property type="entry name" value="MADS_SRF_like"/>
    <property type="match status" value="1"/>
</dbReference>
<evidence type="ECO:0000313" key="7">
    <source>
        <dbReference type="EMBL" id="BAN63746.1"/>
    </source>
</evidence>
<dbReference type="SUPFAM" id="SSF55455">
    <property type="entry name" value="SRF-like"/>
    <property type="match status" value="1"/>
</dbReference>
<keyword evidence="5" id="KW-0539">Nucleus</keyword>
<dbReference type="EMBL" id="AB830705">
    <property type="protein sequence ID" value="BAN63746.1"/>
    <property type="molecule type" value="Genomic_DNA"/>
</dbReference>
<dbReference type="InterPro" id="IPR036879">
    <property type="entry name" value="TF_MADSbox_sf"/>
</dbReference>
<dbReference type="GO" id="GO:0045944">
    <property type="term" value="P:positive regulation of transcription by RNA polymerase II"/>
    <property type="evidence" value="ECO:0007669"/>
    <property type="project" value="InterPro"/>
</dbReference>
<dbReference type="GO" id="GO:0000978">
    <property type="term" value="F:RNA polymerase II cis-regulatory region sequence-specific DNA binding"/>
    <property type="evidence" value="ECO:0007669"/>
    <property type="project" value="TreeGrafter"/>
</dbReference>